<accession>A0A7S2F9N0</accession>
<dbReference type="InterPro" id="IPR002312">
    <property type="entry name" value="Asp/Asn-tRNA-synth_IIb"/>
</dbReference>
<evidence type="ECO:0000256" key="5">
    <source>
        <dbReference type="ARBA" id="ARBA00022840"/>
    </source>
</evidence>
<gene>
    <name evidence="10" type="ORF">AAND1436_LOCUS7799</name>
</gene>
<dbReference type="Pfam" id="PF00152">
    <property type="entry name" value="tRNA-synt_2"/>
    <property type="match status" value="1"/>
</dbReference>
<dbReference type="GO" id="GO:0005524">
    <property type="term" value="F:ATP binding"/>
    <property type="evidence" value="ECO:0007669"/>
    <property type="project" value="UniProtKB-KW"/>
</dbReference>
<sequence length="304" mass="34699">MFRISTADPLPPEAAPKKEGRKGGKEAEPEGPPEFFGRPAFLTVSGQLSVENFCCSLGDVYTFGPTFRAENSSTTRHLAEFWMIEPEMAFADLNDDMDCAEQYIRHCVSFVMERCGPDLAFFNQRVDKEVLDRLKLIAEKPFKRISYTEAVEVLQKAIADGDAKFEFEVEWGKELQTEHERYLTDKLYMGPTIVYNYPKDCKAFYMRLNDDGKTVAAMDILCPGIGELVGGSQREERLDILDARLDEMDLPKEDYWWYRELRQYGSVPHAGFGVGFERLVMLCTGVQNIRDVIPFPRYPGNAAF</sequence>
<keyword evidence="5" id="KW-0067">ATP-binding</keyword>
<dbReference type="PANTHER" id="PTHR22594">
    <property type="entry name" value="ASPARTYL/LYSYL-TRNA SYNTHETASE"/>
    <property type="match status" value="1"/>
</dbReference>
<comment type="similarity">
    <text evidence="1">Belongs to the class-II aminoacyl-tRNA synthetase family.</text>
</comment>
<feature type="domain" description="Aminoacyl-transfer RNA synthetases class-II family profile" evidence="9">
    <location>
        <begin position="60"/>
        <end position="294"/>
    </location>
</feature>
<evidence type="ECO:0000256" key="4">
    <source>
        <dbReference type="ARBA" id="ARBA00022741"/>
    </source>
</evidence>
<evidence type="ECO:0000256" key="6">
    <source>
        <dbReference type="ARBA" id="ARBA00022917"/>
    </source>
</evidence>
<dbReference type="PRINTS" id="PR01042">
    <property type="entry name" value="TRNASYNTHASP"/>
</dbReference>
<feature type="compositionally biased region" description="Basic and acidic residues" evidence="8">
    <location>
        <begin position="15"/>
        <end position="28"/>
    </location>
</feature>
<dbReference type="SUPFAM" id="SSF55681">
    <property type="entry name" value="Class II aaRS and biotin synthetases"/>
    <property type="match status" value="1"/>
</dbReference>
<evidence type="ECO:0000259" key="9">
    <source>
        <dbReference type="PROSITE" id="PS50862"/>
    </source>
</evidence>
<proteinExistence type="inferred from homology"/>
<dbReference type="InterPro" id="IPR006195">
    <property type="entry name" value="aa-tRNA-synth_II"/>
</dbReference>
<reference evidence="10" key="1">
    <citation type="submission" date="2021-01" db="EMBL/GenBank/DDBJ databases">
        <authorList>
            <person name="Corre E."/>
            <person name="Pelletier E."/>
            <person name="Niang G."/>
            <person name="Scheremetjew M."/>
            <person name="Finn R."/>
            <person name="Kale V."/>
            <person name="Holt S."/>
            <person name="Cochrane G."/>
            <person name="Meng A."/>
            <person name="Brown T."/>
            <person name="Cohen L."/>
        </authorList>
    </citation>
    <scope>NUCLEOTIDE SEQUENCE</scope>
    <source>
        <strain evidence="10">CCMP2222</strain>
    </source>
</reference>
<name>A0A7S2F9N0_9DINO</name>
<keyword evidence="4" id="KW-0547">Nucleotide-binding</keyword>
<evidence type="ECO:0000256" key="2">
    <source>
        <dbReference type="ARBA" id="ARBA00012816"/>
    </source>
</evidence>
<evidence type="ECO:0000256" key="7">
    <source>
        <dbReference type="ARBA" id="ARBA00023146"/>
    </source>
</evidence>
<dbReference type="AlphaFoldDB" id="A0A7S2F9N0"/>
<keyword evidence="6" id="KW-0648">Protein biosynthesis</keyword>
<dbReference type="GO" id="GO:0005739">
    <property type="term" value="C:mitochondrion"/>
    <property type="evidence" value="ECO:0007669"/>
    <property type="project" value="TreeGrafter"/>
</dbReference>
<dbReference type="PANTHER" id="PTHR22594:SF34">
    <property type="entry name" value="ASPARAGINE--TRNA LIGASE, MITOCHONDRIAL-RELATED"/>
    <property type="match status" value="1"/>
</dbReference>
<evidence type="ECO:0000256" key="8">
    <source>
        <dbReference type="SAM" id="MobiDB-lite"/>
    </source>
</evidence>
<dbReference type="GO" id="GO:0006421">
    <property type="term" value="P:asparaginyl-tRNA aminoacylation"/>
    <property type="evidence" value="ECO:0007669"/>
    <property type="project" value="InterPro"/>
</dbReference>
<dbReference type="GO" id="GO:0004816">
    <property type="term" value="F:asparagine-tRNA ligase activity"/>
    <property type="evidence" value="ECO:0007669"/>
    <property type="project" value="UniProtKB-EC"/>
</dbReference>
<dbReference type="FunFam" id="3.30.930.10:FF:000016">
    <property type="entry name" value="Asparagine--tRNA ligase"/>
    <property type="match status" value="1"/>
</dbReference>
<keyword evidence="3" id="KW-0436">Ligase</keyword>
<dbReference type="EMBL" id="HBGQ01015707">
    <property type="protein sequence ID" value="CAD9381254.1"/>
    <property type="molecule type" value="Transcribed_RNA"/>
</dbReference>
<evidence type="ECO:0000313" key="10">
    <source>
        <dbReference type="EMBL" id="CAD9381254.1"/>
    </source>
</evidence>
<feature type="region of interest" description="Disordered" evidence="8">
    <location>
        <begin position="1"/>
        <end position="36"/>
    </location>
</feature>
<protein>
    <recommendedName>
        <fullName evidence="2">asparagine--tRNA ligase</fullName>
        <ecNumber evidence="2">6.1.1.22</ecNumber>
    </recommendedName>
</protein>
<evidence type="ECO:0000256" key="1">
    <source>
        <dbReference type="ARBA" id="ARBA00008226"/>
    </source>
</evidence>
<evidence type="ECO:0000256" key="3">
    <source>
        <dbReference type="ARBA" id="ARBA00022598"/>
    </source>
</evidence>
<keyword evidence="7" id="KW-0030">Aminoacyl-tRNA synthetase</keyword>
<dbReference type="Gene3D" id="3.30.930.10">
    <property type="entry name" value="Bira Bifunctional Protein, Domain 2"/>
    <property type="match status" value="1"/>
</dbReference>
<dbReference type="InterPro" id="IPR004364">
    <property type="entry name" value="Aa-tRNA-synt_II"/>
</dbReference>
<dbReference type="InterPro" id="IPR045864">
    <property type="entry name" value="aa-tRNA-synth_II/BPL/LPL"/>
</dbReference>
<dbReference type="InterPro" id="IPR004522">
    <property type="entry name" value="Asn-tRNA-ligase"/>
</dbReference>
<dbReference type="EC" id="6.1.1.22" evidence="2"/>
<dbReference type="PROSITE" id="PS50862">
    <property type="entry name" value="AA_TRNA_LIGASE_II"/>
    <property type="match status" value="1"/>
</dbReference>
<organism evidence="10">
    <name type="scientific">Alexandrium andersonii</name>
    <dbReference type="NCBI Taxonomy" id="327968"/>
    <lineage>
        <taxon>Eukaryota</taxon>
        <taxon>Sar</taxon>
        <taxon>Alveolata</taxon>
        <taxon>Dinophyceae</taxon>
        <taxon>Gonyaulacales</taxon>
        <taxon>Pyrocystaceae</taxon>
        <taxon>Alexandrium</taxon>
    </lineage>
</organism>
<dbReference type="NCBIfam" id="NF003037">
    <property type="entry name" value="PRK03932.1"/>
    <property type="match status" value="1"/>
</dbReference>
<dbReference type="NCBIfam" id="TIGR00457">
    <property type="entry name" value="asnS"/>
    <property type="match status" value="1"/>
</dbReference>